<dbReference type="PANTHER" id="PTHR34406">
    <property type="entry name" value="PROTEIN YCEI"/>
    <property type="match status" value="1"/>
</dbReference>
<keyword evidence="2" id="KW-1133">Transmembrane helix</keyword>
<organism evidence="4 5">
    <name type="scientific">Corynebacterium meridianum</name>
    <dbReference type="NCBI Taxonomy" id="2765363"/>
    <lineage>
        <taxon>Bacteria</taxon>
        <taxon>Bacillati</taxon>
        <taxon>Actinomycetota</taxon>
        <taxon>Actinomycetes</taxon>
        <taxon>Mycobacteriales</taxon>
        <taxon>Corynebacteriaceae</taxon>
        <taxon>Corynebacterium</taxon>
    </lineage>
</organism>
<keyword evidence="2" id="KW-0472">Membrane</keyword>
<accession>A0A934I5E5</accession>
<reference evidence="4" key="1">
    <citation type="submission" date="2020-12" db="EMBL/GenBank/DDBJ databases">
        <title>Genome public.</title>
        <authorList>
            <person name="Sun Q."/>
        </authorList>
    </citation>
    <scope>NUCLEOTIDE SEQUENCE</scope>
    <source>
        <strain evidence="4">CCM 8863</strain>
    </source>
</reference>
<comment type="caution">
    <text evidence="4">The sequence shown here is derived from an EMBL/GenBank/DDBJ whole genome shotgun (WGS) entry which is preliminary data.</text>
</comment>
<evidence type="ECO:0000313" key="5">
    <source>
        <dbReference type="Proteomes" id="UP000645966"/>
    </source>
</evidence>
<feature type="domain" description="Lipid/polyisoprenoid-binding YceI-like" evidence="3">
    <location>
        <begin position="57"/>
        <end position="228"/>
    </location>
</feature>
<name>A0A934I5E5_9CORY</name>
<gene>
    <name evidence="4" type="ORF">JDV75_03605</name>
</gene>
<evidence type="ECO:0000256" key="1">
    <source>
        <dbReference type="ARBA" id="ARBA00008812"/>
    </source>
</evidence>
<evidence type="ECO:0000256" key="2">
    <source>
        <dbReference type="SAM" id="Phobius"/>
    </source>
</evidence>
<dbReference type="Proteomes" id="UP000645966">
    <property type="component" value="Unassembled WGS sequence"/>
</dbReference>
<dbReference type="EMBL" id="JAEIOS010000011">
    <property type="protein sequence ID" value="MBI8988845.1"/>
    <property type="molecule type" value="Genomic_DNA"/>
</dbReference>
<dbReference type="AlphaFoldDB" id="A0A934I5E5"/>
<dbReference type="PANTHER" id="PTHR34406:SF1">
    <property type="entry name" value="PROTEIN YCEI"/>
    <property type="match status" value="1"/>
</dbReference>
<sequence>METLKKPFVALTVIAIIVISLASVGPLVYKLITNPGIRTGGINAENAIPASTGVDGHWNLVPGSGANTTGVGFTFNEVLPGERKTTSGSTYDVTGFLDVDNGQLTAGEVVADATTIRTDIEKRDINVRQSILHTDEFPTATFQIRGPIDLTDIPEDGTVSTAEVPGVLTLHGTSRDVTPTLDVLRTGERVIVAGVLTVDRTDYNIYPPEFVAATIAEEGEINIRLVFEK</sequence>
<dbReference type="Pfam" id="PF04264">
    <property type="entry name" value="YceI"/>
    <property type="match status" value="1"/>
</dbReference>
<keyword evidence="5" id="KW-1185">Reference proteome</keyword>
<protein>
    <submittedName>
        <fullName evidence="4">YceI family protein</fullName>
    </submittedName>
</protein>
<dbReference type="InterPro" id="IPR007372">
    <property type="entry name" value="Lipid/polyisoprenoid-bd_YceI"/>
</dbReference>
<evidence type="ECO:0000313" key="4">
    <source>
        <dbReference type="EMBL" id="MBI8988845.1"/>
    </source>
</evidence>
<keyword evidence="2" id="KW-0812">Transmembrane</keyword>
<dbReference type="RefSeq" id="WP_198737889.1">
    <property type="nucleotide sequence ID" value="NZ_JAEIOS010000011.1"/>
</dbReference>
<feature type="transmembrane region" description="Helical" evidence="2">
    <location>
        <begin position="7"/>
        <end position="29"/>
    </location>
</feature>
<dbReference type="SUPFAM" id="SSF101874">
    <property type="entry name" value="YceI-like"/>
    <property type="match status" value="1"/>
</dbReference>
<proteinExistence type="inferred from homology"/>
<dbReference type="InterPro" id="IPR036761">
    <property type="entry name" value="TTHA0802/YceI-like_sf"/>
</dbReference>
<comment type="similarity">
    <text evidence="1">Belongs to the UPF0312 family.</text>
</comment>
<dbReference type="Gene3D" id="2.40.128.110">
    <property type="entry name" value="Lipid/polyisoprenoid-binding, YceI-like"/>
    <property type="match status" value="1"/>
</dbReference>
<evidence type="ECO:0000259" key="3">
    <source>
        <dbReference type="SMART" id="SM00867"/>
    </source>
</evidence>
<dbReference type="SMART" id="SM00867">
    <property type="entry name" value="YceI"/>
    <property type="match status" value="1"/>
</dbReference>